<dbReference type="GO" id="GO:0004672">
    <property type="term" value="F:protein kinase activity"/>
    <property type="evidence" value="ECO:0007669"/>
    <property type="project" value="InterPro"/>
</dbReference>
<dbReference type="InterPro" id="IPR050528">
    <property type="entry name" value="L-type_Lectin-RKs"/>
</dbReference>
<keyword evidence="4" id="KW-1003">Cell membrane</keyword>
<comment type="caution">
    <text evidence="14">The sequence shown here is derived from an EMBL/GenBank/DDBJ whole genome shotgun (WGS) entry which is preliminary data.</text>
</comment>
<dbReference type="Pfam" id="PF00069">
    <property type="entry name" value="Pkinase"/>
    <property type="match status" value="1"/>
</dbReference>
<dbReference type="PANTHER" id="PTHR27007">
    <property type="match status" value="1"/>
</dbReference>
<evidence type="ECO:0000256" key="11">
    <source>
        <dbReference type="ARBA" id="ARBA00023170"/>
    </source>
</evidence>
<dbReference type="FunFam" id="1.10.510.10:FF:000240">
    <property type="entry name" value="Lectin-domain containing receptor kinase A4.3"/>
    <property type="match status" value="1"/>
</dbReference>
<dbReference type="EMBL" id="WOCE01000018">
    <property type="protein sequence ID" value="KAE9594378.1"/>
    <property type="molecule type" value="Genomic_DNA"/>
</dbReference>
<evidence type="ECO:0000256" key="10">
    <source>
        <dbReference type="ARBA" id="ARBA00023136"/>
    </source>
</evidence>
<dbReference type="GO" id="GO:0005886">
    <property type="term" value="C:plasma membrane"/>
    <property type="evidence" value="ECO:0007669"/>
    <property type="project" value="UniProtKB-SubCell"/>
</dbReference>
<evidence type="ECO:0000313" key="14">
    <source>
        <dbReference type="EMBL" id="KAE9594378.1"/>
    </source>
</evidence>
<evidence type="ECO:0000256" key="5">
    <source>
        <dbReference type="ARBA" id="ARBA00022692"/>
    </source>
</evidence>
<evidence type="ECO:0000256" key="8">
    <source>
        <dbReference type="ARBA" id="ARBA00022840"/>
    </source>
</evidence>
<organism evidence="14 15">
    <name type="scientific">Lupinus albus</name>
    <name type="common">White lupine</name>
    <name type="synonym">Lupinus termis</name>
    <dbReference type="NCBI Taxonomy" id="3870"/>
    <lineage>
        <taxon>Eukaryota</taxon>
        <taxon>Viridiplantae</taxon>
        <taxon>Streptophyta</taxon>
        <taxon>Embryophyta</taxon>
        <taxon>Tracheophyta</taxon>
        <taxon>Spermatophyta</taxon>
        <taxon>Magnoliopsida</taxon>
        <taxon>eudicotyledons</taxon>
        <taxon>Gunneridae</taxon>
        <taxon>Pentapetalae</taxon>
        <taxon>rosids</taxon>
        <taxon>fabids</taxon>
        <taxon>Fabales</taxon>
        <taxon>Fabaceae</taxon>
        <taxon>Papilionoideae</taxon>
        <taxon>50 kb inversion clade</taxon>
        <taxon>genistoids sensu lato</taxon>
        <taxon>core genistoids</taxon>
        <taxon>Genisteae</taxon>
        <taxon>Lupinus</taxon>
    </lineage>
</organism>
<sequence>MLFIANMIHALGNVLLDSEMNGKLGDFGLARLYEHGSNPNTTRVVGTIGYVAPELTRTNKPTTSSDVYAFGMLLLETVCGRRSVETKAEPEELVLVDLVWEQWRLGAMLGMVDPKLDGSFNEVEVVMVMKLGLVCSNEKLELRPTMRQVIQYLDGEVSLQESISILHRVGAIKEDTNDDR</sequence>
<keyword evidence="11" id="KW-0675">Receptor</keyword>
<comment type="similarity">
    <text evidence="3">In the C-terminal section; belongs to the protein kinase superfamily. Ser/Thr protein kinase family.</text>
</comment>
<keyword evidence="9" id="KW-1133">Transmembrane helix</keyword>
<evidence type="ECO:0000256" key="4">
    <source>
        <dbReference type="ARBA" id="ARBA00022475"/>
    </source>
</evidence>
<dbReference type="PROSITE" id="PS50011">
    <property type="entry name" value="PROTEIN_KINASE_DOM"/>
    <property type="match status" value="1"/>
</dbReference>
<keyword evidence="8" id="KW-0067">ATP-binding</keyword>
<evidence type="ECO:0000259" key="13">
    <source>
        <dbReference type="PROSITE" id="PS50011"/>
    </source>
</evidence>
<evidence type="ECO:0000256" key="1">
    <source>
        <dbReference type="ARBA" id="ARBA00004251"/>
    </source>
</evidence>
<comment type="similarity">
    <text evidence="2">In the N-terminal section; belongs to the leguminous lectin family.</text>
</comment>
<dbReference type="SUPFAM" id="SSF56112">
    <property type="entry name" value="Protein kinase-like (PK-like)"/>
    <property type="match status" value="1"/>
</dbReference>
<dbReference type="GO" id="GO:0002229">
    <property type="term" value="P:defense response to oomycetes"/>
    <property type="evidence" value="ECO:0007669"/>
    <property type="project" value="UniProtKB-ARBA"/>
</dbReference>
<name>A0A6A4P5K7_LUPAL</name>
<keyword evidence="10" id="KW-0472">Membrane</keyword>
<evidence type="ECO:0000256" key="9">
    <source>
        <dbReference type="ARBA" id="ARBA00022989"/>
    </source>
</evidence>
<protein>
    <recommendedName>
        <fullName evidence="13">Protein kinase domain-containing protein</fullName>
    </recommendedName>
</protein>
<evidence type="ECO:0000256" key="2">
    <source>
        <dbReference type="ARBA" id="ARBA00008536"/>
    </source>
</evidence>
<accession>A0A6A4P5K7</accession>
<evidence type="ECO:0000256" key="3">
    <source>
        <dbReference type="ARBA" id="ARBA00010217"/>
    </source>
</evidence>
<keyword evidence="7" id="KW-0547">Nucleotide-binding</keyword>
<evidence type="ECO:0000313" key="15">
    <source>
        <dbReference type="Proteomes" id="UP000447434"/>
    </source>
</evidence>
<dbReference type="InterPro" id="IPR011009">
    <property type="entry name" value="Kinase-like_dom_sf"/>
</dbReference>
<comment type="subcellular location">
    <subcellularLocation>
        <location evidence="1">Cell membrane</location>
        <topology evidence="1">Single-pass type I membrane protein</topology>
    </subcellularLocation>
</comment>
<dbReference type="GO" id="GO:0005524">
    <property type="term" value="F:ATP binding"/>
    <property type="evidence" value="ECO:0007669"/>
    <property type="project" value="UniProtKB-KW"/>
</dbReference>
<gene>
    <name evidence="14" type="ORF">Lalb_Chr18g0053151</name>
</gene>
<keyword evidence="15" id="KW-1185">Reference proteome</keyword>
<evidence type="ECO:0000256" key="12">
    <source>
        <dbReference type="ARBA" id="ARBA00023180"/>
    </source>
</evidence>
<dbReference type="AlphaFoldDB" id="A0A6A4P5K7"/>
<dbReference type="InterPro" id="IPR000719">
    <property type="entry name" value="Prot_kinase_dom"/>
</dbReference>
<keyword evidence="5" id="KW-0812">Transmembrane</keyword>
<dbReference type="Proteomes" id="UP000447434">
    <property type="component" value="Chromosome 18"/>
</dbReference>
<keyword evidence="12" id="KW-0325">Glycoprotein</keyword>
<dbReference type="Gene3D" id="1.10.510.10">
    <property type="entry name" value="Transferase(Phosphotransferase) domain 1"/>
    <property type="match status" value="1"/>
</dbReference>
<dbReference type="OrthoDB" id="1722957at2759"/>
<reference evidence="15" key="1">
    <citation type="journal article" date="2020" name="Nat. Commun.">
        <title>Genome sequence of the cluster root forming white lupin.</title>
        <authorList>
            <person name="Hufnagel B."/>
            <person name="Marques A."/>
            <person name="Soriano A."/>
            <person name="Marques L."/>
            <person name="Divol F."/>
            <person name="Doumas P."/>
            <person name="Sallet E."/>
            <person name="Mancinotti D."/>
            <person name="Carrere S."/>
            <person name="Marande W."/>
            <person name="Arribat S."/>
            <person name="Keller J."/>
            <person name="Huneau C."/>
            <person name="Blein T."/>
            <person name="Aime D."/>
            <person name="Laguerre M."/>
            <person name="Taylor J."/>
            <person name="Schubert V."/>
            <person name="Nelson M."/>
            <person name="Geu-Flores F."/>
            <person name="Crespi M."/>
            <person name="Gallardo-Guerrero K."/>
            <person name="Delaux P.-M."/>
            <person name="Salse J."/>
            <person name="Berges H."/>
            <person name="Guyot R."/>
            <person name="Gouzy J."/>
            <person name="Peret B."/>
        </authorList>
    </citation>
    <scope>NUCLEOTIDE SEQUENCE [LARGE SCALE GENOMIC DNA]</scope>
    <source>
        <strain evidence="15">cv. Amiga</strain>
    </source>
</reference>
<evidence type="ECO:0000256" key="6">
    <source>
        <dbReference type="ARBA" id="ARBA00022729"/>
    </source>
</evidence>
<evidence type="ECO:0000256" key="7">
    <source>
        <dbReference type="ARBA" id="ARBA00022741"/>
    </source>
</evidence>
<feature type="domain" description="Protein kinase" evidence="13">
    <location>
        <begin position="1"/>
        <end position="159"/>
    </location>
</feature>
<proteinExistence type="inferred from homology"/>
<keyword evidence="6" id="KW-0732">Signal</keyword>